<protein>
    <submittedName>
        <fullName evidence="2">Uncharacterized protein</fullName>
    </submittedName>
</protein>
<accession>A0ABN8ZZ63</accession>
<reference evidence="2" key="1">
    <citation type="submission" date="2023-04" db="EMBL/GenBank/DDBJ databases">
        <authorList>
            <consortium name="ELIXIR-Norway"/>
        </authorList>
    </citation>
    <scope>NUCLEOTIDE SEQUENCE [LARGE SCALE GENOMIC DNA]</scope>
</reference>
<evidence type="ECO:0000313" key="2">
    <source>
        <dbReference type="EMBL" id="CAI9179049.1"/>
    </source>
</evidence>
<feature type="compositionally biased region" description="Pro residues" evidence="1">
    <location>
        <begin position="190"/>
        <end position="200"/>
    </location>
</feature>
<evidence type="ECO:0000256" key="1">
    <source>
        <dbReference type="SAM" id="MobiDB-lite"/>
    </source>
</evidence>
<name>A0ABN8ZZ63_RANTA</name>
<proteinExistence type="predicted"/>
<keyword evidence="3" id="KW-1185">Reference proteome</keyword>
<dbReference type="EMBL" id="OX459944">
    <property type="protein sequence ID" value="CAI9179049.1"/>
    <property type="molecule type" value="Genomic_DNA"/>
</dbReference>
<sequence>MWVGGRCPEVSGVCGGSFRLWSSEAGPGGVVMPHCQLSQHQPDGVETVLVKPGRCAAELTDMLVVLGMALGSRARLAAGFHPQGRVSGRSRQSPPELGELRRWRFRIWPLCPLPLDTVIKIHLNCHFVLSCSVVSDSCDPTDCSPPGSTVHGILQVRILEMIAISFSGGSSQPRDPSPVFAALQEDSSPAEPPVKPSLTE</sequence>
<evidence type="ECO:0000313" key="3">
    <source>
        <dbReference type="Proteomes" id="UP001176941"/>
    </source>
</evidence>
<gene>
    <name evidence="2" type="ORF">MRATA1EN1_LOCUS28011</name>
</gene>
<organism evidence="2 3">
    <name type="scientific">Rangifer tarandus platyrhynchus</name>
    <name type="common">Svalbard reindeer</name>
    <dbReference type="NCBI Taxonomy" id="3082113"/>
    <lineage>
        <taxon>Eukaryota</taxon>
        <taxon>Metazoa</taxon>
        <taxon>Chordata</taxon>
        <taxon>Craniata</taxon>
        <taxon>Vertebrata</taxon>
        <taxon>Euteleostomi</taxon>
        <taxon>Mammalia</taxon>
        <taxon>Eutheria</taxon>
        <taxon>Laurasiatheria</taxon>
        <taxon>Artiodactyla</taxon>
        <taxon>Ruminantia</taxon>
        <taxon>Pecora</taxon>
        <taxon>Cervidae</taxon>
        <taxon>Odocoileinae</taxon>
        <taxon>Rangifer</taxon>
    </lineage>
</organism>
<feature type="region of interest" description="Disordered" evidence="1">
    <location>
        <begin position="168"/>
        <end position="200"/>
    </location>
</feature>
<dbReference type="Proteomes" id="UP001176941">
    <property type="component" value="Chromosome 8"/>
</dbReference>